<evidence type="ECO:0000313" key="3">
    <source>
        <dbReference type="Proteomes" id="UP000199318"/>
    </source>
</evidence>
<evidence type="ECO:0000313" key="2">
    <source>
        <dbReference type="EMBL" id="SER85019.1"/>
    </source>
</evidence>
<dbReference type="EMBL" id="FOGV01000007">
    <property type="protein sequence ID" value="SER85019.1"/>
    <property type="molecule type" value="Genomic_DNA"/>
</dbReference>
<accession>A0A1H9SL66</accession>
<dbReference type="GO" id="GO:0005524">
    <property type="term" value="F:ATP binding"/>
    <property type="evidence" value="ECO:0007669"/>
    <property type="project" value="InterPro"/>
</dbReference>
<dbReference type="SUPFAM" id="SSF53623">
    <property type="entry name" value="MurD-like peptide ligases, catalytic domain"/>
    <property type="match status" value="1"/>
</dbReference>
<dbReference type="NCBIfam" id="TIGR04012">
    <property type="entry name" value="poly_gGlu_PgsB"/>
    <property type="match status" value="1"/>
</dbReference>
<dbReference type="GO" id="GO:0045227">
    <property type="term" value="P:capsule polysaccharide biosynthetic process"/>
    <property type="evidence" value="ECO:0007669"/>
    <property type="project" value="InterPro"/>
</dbReference>
<dbReference type="Gene3D" id="3.40.1190.10">
    <property type="entry name" value="Mur-like, catalytic domain"/>
    <property type="match status" value="1"/>
</dbReference>
<reference evidence="3" key="1">
    <citation type="submission" date="2016-10" db="EMBL/GenBank/DDBJ databases">
        <authorList>
            <person name="de Groot N.N."/>
        </authorList>
    </citation>
    <scope>NUCLEOTIDE SEQUENCE [LARGE SCALE GENOMIC DNA]</scope>
    <source>
        <strain evidence="3">10nlg</strain>
    </source>
</reference>
<dbReference type="GO" id="GO:0016020">
    <property type="term" value="C:membrane"/>
    <property type="evidence" value="ECO:0007669"/>
    <property type="project" value="InterPro"/>
</dbReference>
<dbReference type="PRINTS" id="PR01758">
    <property type="entry name" value="CAPSULEPROTB"/>
</dbReference>
<evidence type="ECO:0000259" key="1">
    <source>
        <dbReference type="Pfam" id="PF08245"/>
    </source>
</evidence>
<feature type="domain" description="Mur ligase central" evidence="1">
    <location>
        <begin position="40"/>
        <end position="201"/>
    </location>
</feature>
<gene>
    <name evidence="2" type="ORF">SAMN05444126_10727</name>
</gene>
<dbReference type="InterPro" id="IPR013221">
    <property type="entry name" value="Mur_ligase_cen"/>
</dbReference>
<dbReference type="InterPro" id="IPR036565">
    <property type="entry name" value="Mur-like_cat_sf"/>
</dbReference>
<name>A0A1H9SL66_9BACI</name>
<organism evidence="2 3">
    <name type="scientific">Salisediminibacterium halotolerans</name>
    <dbReference type="NCBI Taxonomy" id="517425"/>
    <lineage>
        <taxon>Bacteria</taxon>
        <taxon>Bacillati</taxon>
        <taxon>Bacillota</taxon>
        <taxon>Bacilli</taxon>
        <taxon>Bacillales</taxon>
        <taxon>Bacillaceae</taxon>
        <taxon>Salisediminibacterium</taxon>
    </lineage>
</organism>
<dbReference type="PANTHER" id="PTHR43445">
    <property type="entry name" value="UDP-N-ACETYLMURAMATE--L-ALANINE LIGASE-RELATED"/>
    <property type="match status" value="1"/>
</dbReference>
<dbReference type="STRING" id="1464123.SAMN05444126_10727"/>
<dbReference type="InterPro" id="IPR008337">
    <property type="entry name" value="Capsule_biosynth_CapB"/>
</dbReference>
<sequence>MNELIYLTIFLIGALAIGMTEKYRLNKRTLNIPDRILVNGIRGKSTVTRLVTGILKEDGRRVAGKTTGTSPRLFYWTDEEETPIIRSLQGPNISEQKYITKEIEDRNLDSLVTECMAVNPDYQLVFQKSFVKAGITVITNVMEDHLDAMGPTVHQIAEAFAQTIPHNGTVIMPPSDYERFFQKEAEEKGSRLVIADPSQVDEAYLEKFPYMMFAENVALGLAVADVMEIDHETALAGMLNAPVDPGAMIVHAFGDDKQPNMFYNGFAANDATSTLNIWERIANEGAINRYQTVIMNCRDDRVDRTMQFAEDVLPYIEADELILSGRSVKPIMTAHEEGKLPFRKVTNMERMKADEIIDYLQTLPKPLLVYGIGNIHGGGEELTDEFLQLPLEASASKKNDLSSYTGREYREGVTK</sequence>
<comment type="caution">
    <text evidence="2">The sequence shown here is derived from an EMBL/GenBank/DDBJ whole genome shotgun (WGS) entry which is preliminary data.</text>
</comment>
<keyword evidence="3" id="KW-1185">Reference proteome</keyword>
<dbReference type="Pfam" id="PF08245">
    <property type="entry name" value="Mur_ligase_M"/>
    <property type="match status" value="1"/>
</dbReference>
<dbReference type="PANTHER" id="PTHR43445:SF1">
    <property type="entry name" value="PGA SYNTHASE CAPB"/>
    <property type="match status" value="1"/>
</dbReference>
<dbReference type="AlphaFoldDB" id="A0A1H9SL66"/>
<proteinExistence type="predicted"/>
<dbReference type="Proteomes" id="UP000199318">
    <property type="component" value="Unassembled WGS sequence"/>
</dbReference>
<dbReference type="GO" id="GO:0016881">
    <property type="term" value="F:acid-amino acid ligase activity"/>
    <property type="evidence" value="ECO:0007669"/>
    <property type="project" value="InterPro"/>
</dbReference>
<dbReference type="InterPro" id="IPR050061">
    <property type="entry name" value="MurCDEF_pg_biosynth"/>
</dbReference>
<protein>
    <submittedName>
        <fullName evidence="2">Poly-gamma-glutamate synthase PgsB/CapB</fullName>
    </submittedName>
</protein>